<gene>
    <name evidence="7" type="primary">rpsK</name>
    <name evidence="9" type="ORF">COU81_01315</name>
</gene>
<keyword evidence="4 7" id="KW-0689">Ribosomal protein</keyword>
<dbReference type="Pfam" id="PF00411">
    <property type="entry name" value="Ribosomal_S11"/>
    <property type="match status" value="1"/>
</dbReference>
<keyword evidence="5 7" id="KW-0687">Ribonucleoprotein</keyword>
<dbReference type="AlphaFoldDB" id="A0A2M8KEH8"/>
<proteinExistence type="inferred from homology"/>
<dbReference type="Gene3D" id="3.30.420.80">
    <property type="entry name" value="Ribosomal protein S11"/>
    <property type="match status" value="1"/>
</dbReference>
<dbReference type="GO" id="GO:1990904">
    <property type="term" value="C:ribonucleoprotein complex"/>
    <property type="evidence" value="ECO:0007669"/>
    <property type="project" value="UniProtKB-KW"/>
</dbReference>
<evidence type="ECO:0000256" key="8">
    <source>
        <dbReference type="RuleBase" id="RU003629"/>
    </source>
</evidence>
<comment type="similarity">
    <text evidence="1 7 8">Belongs to the universal ribosomal protein uS11 family.</text>
</comment>
<keyword evidence="3 7" id="KW-0694">RNA-binding</keyword>
<evidence type="ECO:0000256" key="6">
    <source>
        <dbReference type="ARBA" id="ARBA00035160"/>
    </source>
</evidence>
<dbReference type="PIRSF" id="PIRSF002131">
    <property type="entry name" value="Ribosomal_S11"/>
    <property type="match status" value="1"/>
</dbReference>
<dbReference type="NCBIfam" id="NF003698">
    <property type="entry name" value="PRK05309.1"/>
    <property type="match status" value="1"/>
</dbReference>
<evidence type="ECO:0000256" key="7">
    <source>
        <dbReference type="HAMAP-Rule" id="MF_01310"/>
    </source>
</evidence>
<accession>A0A2M8KEH8</accession>
<comment type="caution">
    <text evidence="9">The sequence shown here is derived from an EMBL/GenBank/DDBJ whole genome shotgun (WGS) entry which is preliminary data.</text>
</comment>
<dbReference type="InterPro" id="IPR001971">
    <property type="entry name" value="Ribosomal_uS11"/>
</dbReference>
<reference evidence="10" key="1">
    <citation type="submission" date="2017-09" db="EMBL/GenBank/DDBJ databases">
        <title>Depth-based differentiation of microbial function through sediment-hosted aquifers and enrichment of novel symbionts in the deep terrestrial subsurface.</title>
        <authorList>
            <person name="Probst A.J."/>
            <person name="Ladd B."/>
            <person name="Jarett J.K."/>
            <person name="Geller-Mcgrath D.E."/>
            <person name="Sieber C.M.K."/>
            <person name="Emerson J.B."/>
            <person name="Anantharaman K."/>
            <person name="Thomas B.C."/>
            <person name="Malmstrom R."/>
            <person name="Stieglmeier M."/>
            <person name="Klingl A."/>
            <person name="Woyke T."/>
            <person name="Ryan C.M."/>
            <person name="Banfield J.F."/>
        </authorList>
    </citation>
    <scope>NUCLEOTIDE SEQUENCE [LARGE SCALE GENOMIC DNA]</scope>
</reference>
<evidence type="ECO:0000256" key="3">
    <source>
        <dbReference type="ARBA" id="ARBA00022884"/>
    </source>
</evidence>
<evidence type="ECO:0000313" key="9">
    <source>
        <dbReference type="EMBL" id="PJE58329.1"/>
    </source>
</evidence>
<evidence type="ECO:0000256" key="2">
    <source>
        <dbReference type="ARBA" id="ARBA00022730"/>
    </source>
</evidence>
<dbReference type="NCBIfam" id="TIGR03632">
    <property type="entry name" value="uS11_bact"/>
    <property type="match status" value="1"/>
</dbReference>
<dbReference type="InterPro" id="IPR036967">
    <property type="entry name" value="Ribosomal_uS11_sf"/>
</dbReference>
<dbReference type="SUPFAM" id="SSF53137">
    <property type="entry name" value="Translational machinery components"/>
    <property type="match status" value="1"/>
</dbReference>
<dbReference type="GO" id="GO:0005840">
    <property type="term" value="C:ribosome"/>
    <property type="evidence" value="ECO:0007669"/>
    <property type="project" value="UniProtKB-KW"/>
</dbReference>
<dbReference type="GO" id="GO:0006412">
    <property type="term" value="P:translation"/>
    <property type="evidence" value="ECO:0007669"/>
    <property type="project" value="UniProtKB-UniRule"/>
</dbReference>
<keyword evidence="2 7" id="KW-0699">rRNA-binding</keyword>
<dbReference type="PANTHER" id="PTHR11759">
    <property type="entry name" value="40S RIBOSOMAL PROTEIN S14/30S RIBOSOMAL PROTEIN S11"/>
    <property type="match status" value="1"/>
</dbReference>
<comment type="function">
    <text evidence="7">Located on the platform of the 30S subunit, it bridges several disparate RNA helices of the 16S rRNA. Forms part of the Shine-Dalgarno cleft in the 70S ribosome.</text>
</comment>
<dbReference type="InterPro" id="IPR018102">
    <property type="entry name" value="Ribosomal_uS11_CS"/>
</dbReference>
<sequence length="152" mass="16320">MGKKKVIAQTVEETLKEEQALTTAQKKASEKAPEKNVVGSTGQVHIKSTYNNTIISVADAQGNVIIWSSAGSLGFRGPKKATPYAATKIVETVFEKMKKNPLKRVSIFVKGIGTGRESAIRAIAAQGVEVIGIKDLTPVPHNGCRPPKVRRV</sequence>
<organism evidence="9 10">
    <name type="scientific">Candidatus Portnoybacteria bacterium CG10_big_fil_rev_8_21_14_0_10_36_7</name>
    <dbReference type="NCBI Taxonomy" id="1974812"/>
    <lineage>
        <taxon>Bacteria</taxon>
        <taxon>Candidatus Portnoyibacteriota</taxon>
    </lineage>
</organism>
<dbReference type="Proteomes" id="UP000231450">
    <property type="component" value="Unassembled WGS sequence"/>
</dbReference>
<evidence type="ECO:0000256" key="5">
    <source>
        <dbReference type="ARBA" id="ARBA00023274"/>
    </source>
</evidence>
<dbReference type="EMBL" id="PFDW01000029">
    <property type="protein sequence ID" value="PJE58329.1"/>
    <property type="molecule type" value="Genomic_DNA"/>
</dbReference>
<dbReference type="HAMAP" id="MF_01310">
    <property type="entry name" value="Ribosomal_uS11"/>
    <property type="match status" value="1"/>
</dbReference>
<evidence type="ECO:0000256" key="4">
    <source>
        <dbReference type="ARBA" id="ARBA00022980"/>
    </source>
</evidence>
<evidence type="ECO:0000313" key="10">
    <source>
        <dbReference type="Proteomes" id="UP000231450"/>
    </source>
</evidence>
<comment type="subunit">
    <text evidence="7">Part of the 30S ribosomal subunit. Interacts with proteins S7 and S18. Binds to IF-3.</text>
</comment>
<dbReference type="InterPro" id="IPR019981">
    <property type="entry name" value="Ribosomal_uS11_bac-type"/>
</dbReference>
<name>A0A2M8KEH8_9BACT</name>
<protein>
    <recommendedName>
        <fullName evidence="6 7">Small ribosomal subunit protein uS11</fullName>
    </recommendedName>
</protein>
<evidence type="ECO:0000256" key="1">
    <source>
        <dbReference type="ARBA" id="ARBA00006194"/>
    </source>
</evidence>
<dbReference type="GO" id="GO:0019843">
    <property type="term" value="F:rRNA binding"/>
    <property type="evidence" value="ECO:0007669"/>
    <property type="project" value="UniProtKB-UniRule"/>
</dbReference>
<dbReference type="GO" id="GO:0003735">
    <property type="term" value="F:structural constituent of ribosome"/>
    <property type="evidence" value="ECO:0007669"/>
    <property type="project" value="InterPro"/>
</dbReference>
<dbReference type="PROSITE" id="PS00054">
    <property type="entry name" value="RIBOSOMAL_S11"/>
    <property type="match status" value="1"/>
</dbReference>